<dbReference type="SUPFAM" id="SSF160443">
    <property type="entry name" value="SMR domain-like"/>
    <property type="match status" value="1"/>
</dbReference>
<feature type="region of interest" description="Disordered" evidence="1">
    <location>
        <begin position="295"/>
        <end position="316"/>
    </location>
</feature>
<dbReference type="PROSITE" id="PS50828">
    <property type="entry name" value="SMR"/>
    <property type="match status" value="1"/>
</dbReference>
<dbReference type="SMART" id="SM01162">
    <property type="entry name" value="DUF1771"/>
    <property type="match status" value="1"/>
</dbReference>
<feature type="compositionally biased region" description="Polar residues" evidence="1">
    <location>
        <begin position="457"/>
        <end position="466"/>
    </location>
</feature>
<keyword evidence="4" id="KW-1185">Reference proteome</keyword>
<organism evidence="3 4">
    <name type="scientific">Paramarasmius palmivorus</name>
    <dbReference type="NCBI Taxonomy" id="297713"/>
    <lineage>
        <taxon>Eukaryota</taxon>
        <taxon>Fungi</taxon>
        <taxon>Dikarya</taxon>
        <taxon>Basidiomycota</taxon>
        <taxon>Agaricomycotina</taxon>
        <taxon>Agaricomycetes</taxon>
        <taxon>Agaricomycetidae</taxon>
        <taxon>Agaricales</taxon>
        <taxon>Marasmiineae</taxon>
        <taxon>Marasmiaceae</taxon>
        <taxon>Paramarasmius</taxon>
    </lineage>
</organism>
<evidence type="ECO:0000259" key="2">
    <source>
        <dbReference type="PROSITE" id="PS50828"/>
    </source>
</evidence>
<dbReference type="Proteomes" id="UP001383192">
    <property type="component" value="Unassembled WGS sequence"/>
</dbReference>
<feature type="compositionally biased region" description="Polar residues" evidence="1">
    <location>
        <begin position="295"/>
        <end position="305"/>
    </location>
</feature>
<dbReference type="PANTHER" id="PTHR46535:SF1">
    <property type="entry name" value="NEDD4-BINDING PROTEIN 2"/>
    <property type="match status" value="1"/>
</dbReference>
<evidence type="ECO:0000313" key="3">
    <source>
        <dbReference type="EMBL" id="KAK7060803.1"/>
    </source>
</evidence>
<feature type="region of interest" description="Disordered" evidence="1">
    <location>
        <begin position="426"/>
        <end position="482"/>
    </location>
</feature>
<feature type="compositionally biased region" description="Polar residues" evidence="1">
    <location>
        <begin position="230"/>
        <end position="242"/>
    </location>
</feature>
<dbReference type="Gene3D" id="3.30.1370.110">
    <property type="match status" value="1"/>
</dbReference>
<dbReference type="InterPro" id="IPR052772">
    <property type="entry name" value="Endo/PolyKinase_Domain-Protein"/>
</dbReference>
<dbReference type="AlphaFoldDB" id="A0AAW0E885"/>
<sequence length="687" mass="74653">MGSSSMIFENLQKEFCPPLDSALVAAILSDFDYGDVSEEQINNIRSTLKDLAADAEQEEQSSESNIPPVTEDTCSLSAFDQGDYATPATSNSSSESDRQSISSPLSFLQAALPHISTDHLQKALGSANNASSFQDGRDNEFDMWELVAGILTEESIREMEERGLDGLDEEGYVGLGISFDEEDSWERVGNKKTKYKSHVVKKAAPRSKPKKTTITDIRQQQHIRPRSHSVDGSSKPATTPDPWTQISSVSTHLATLLPPHAPSFFQPYFHSPNHATPYAAVVAALTAIANAQTQPPKVGQATQNHASSSSSAKISELDQEHVHDHTLVSMLEIILPNVQHLDSEARSRLISDADLSLSATQGRPEDALDLVQLLQDLAEDHDGYLEMGVYHTQPPTPVTETPNVWGQSLVASPTSSIIRHTPASTKLTFSTLPDGPPPVPQPPPPKNGKNGRDAHVNSKNKPSPYQWQMVPKRKPPNRQTSHPLAAHIPAYERDVNGMKTAKARMKVAGSGNGIGKGGKGDVGELLKGGGGGGGEKDYRHRVADSLRRRDEMLREASKMWQRGGRKNRGGEVALYFAERAREFQEMAKRDSLEAARVMVESKRIASKELDTIDLHGTTVAEGVQISKETLGAMSCSPSKPLKIITGRGTHSVGHVSILKPALRKALVEDGWSITSWDGGLVVRGKKT</sequence>
<dbReference type="SMART" id="SM00463">
    <property type="entry name" value="SMR"/>
    <property type="match status" value="1"/>
</dbReference>
<evidence type="ECO:0000256" key="1">
    <source>
        <dbReference type="SAM" id="MobiDB-lite"/>
    </source>
</evidence>
<dbReference type="InterPro" id="IPR002625">
    <property type="entry name" value="Smr_dom"/>
</dbReference>
<feature type="domain" description="Smr" evidence="2">
    <location>
        <begin position="612"/>
        <end position="685"/>
    </location>
</feature>
<feature type="region of interest" description="Disordered" evidence="1">
    <location>
        <begin position="52"/>
        <end position="102"/>
    </location>
</feature>
<name>A0AAW0E885_9AGAR</name>
<dbReference type="GO" id="GO:0005634">
    <property type="term" value="C:nucleus"/>
    <property type="evidence" value="ECO:0007669"/>
    <property type="project" value="TreeGrafter"/>
</dbReference>
<comment type="caution">
    <text evidence="3">The sequence shown here is derived from an EMBL/GenBank/DDBJ whole genome shotgun (WGS) entry which is preliminary data.</text>
</comment>
<feature type="compositionally biased region" description="Low complexity" evidence="1">
    <location>
        <begin position="90"/>
        <end position="102"/>
    </location>
</feature>
<gene>
    <name evidence="3" type="ORF">VNI00_000536</name>
</gene>
<feature type="compositionally biased region" description="Basic residues" evidence="1">
    <location>
        <begin position="202"/>
        <end position="211"/>
    </location>
</feature>
<dbReference type="EMBL" id="JAYKXP010000002">
    <property type="protein sequence ID" value="KAK7060803.1"/>
    <property type="molecule type" value="Genomic_DNA"/>
</dbReference>
<feature type="region of interest" description="Disordered" evidence="1">
    <location>
        <begin position="202"/>
        <end position="242"/>
    </location>
</feature>
<feature type="compositionally biased region" description="Pro residues" evidence="1">
    <location>
        <begin position="434"/>
        <end position="446"/>
    </location>
</feature>
<dbReference type="InterPro" id="IPR013899">
    <property type="entry name" value="DUF1771"/>
</dbReference>
<evidence type="ECO:0000313" key="4">
    <source>
        <dbReference type="Proteomes" id="UP001383192"/>
    </source>
</evidence>
<dbReference type="InterPro" id="IPR036063">
    <property type="entry name" value="Smr_dom_sf"/>
</dbReference>
<dbReference type="GO" id="GO:0004519">
    <property type="term" value="F:endonuclease activity"/>
    <property type="evidence" value="ECO:0007669"/>
    <property type="project" value="TreeGrafter"/>
</dbReference>
<dbReference type="PANTHER" id="PTHR46535">
    <property type="entry name" value="NEDD4-BINDING PROTEIN 2"/>
    <property type="match status" value="1"/>
</dbReference>
<reference evidence="3 4" key="1">
    <citation type="submission" date="2024-01" db="EMBL/GenBank/DDBJ databases">
        <title>A draft genome for a cacao thread blight-causing isolate of Paramarasmius palmivorus.</title>
        <authorList>
            <person name="Baruah I.K."/>
            <person name="Bukari Y."/>
            <person name="Amoako-Attah I."/>
            <person name="Meinhardt L.W."/>
            <person name="Bailey B.A."/>
            <person name="Cohen S.P."/>
        </authorList>
    </citation>
    <scope>NUCLEOTIDE SEQUENCE [LARGE SCALE GENOMIC DNA]</scope>
    <source>
        <strain evidence="3 4">GH-12</strain>
    </source>
</reference>
<accession>A0AAW0E885</accession>
<protein>
    <recommendedName>
        <fullName evidence="2">Smr domain-containing protein</fullName>
    </recommendedName>
</protein>
<proteinExistence type="predicted"/>